<organism evidence="4 5">
    <name type="scientific">Candidatus Sulfotelmatobacter kueseliae</name>
    <dbReference type="NCBI Taxonomy" id="2042962"/>
    <lineage>
        <taxon>Bacteria</taxon>
        <taxon>Pseudomonadati</taxon>
        <taxon>Acidobacteriota</taxon>
        <taxon>Terriglobia</taxon>
        <taxon>Terriglobales</taxon>
        <taxon>Candidatus Korobacteraceae</taxon>
        <taxon>Candidatus Sulfotelmatobacter</taxon>
    </lineage>
</organism>
<dbReference type="Gene3D" id="1.25.40.10">
    <property type="entry name" value="Tetratricopeptide repeat domain"/>
    <property type="match status" value="2"/>
</dbReference>
<dbReference type="Pfam" id="PF01590">
    <property type="entry name" value="GAF"/>
    <property type="match status" value="1"/>
</dbReference>
<evidence type="ECO:0000256" key="1">
    <source>
        <dbReference type="ARBA" id="ARBA00012528"/>
    </source>
</evidence>
<dbReference type="PANTHER" id="PTHR45138:SF9">
    <property type="entry name" value="DIGUANYLATE CYCLASE DGCM-RELATED"/>
    <property type="match status" value="1"/>
</dbReference>
<reference evidence="5" key="1">
    <citation type="submission" date="2018-02" db="EMBL/GenBank/DDBJ databases">
        <authorList>
            <person name="Hausmann B."/>
        </authorList>
    </citation>
    <scope>NUCLEOTIDE SEQUENCE [LARGE SCALE GENOMIC DNA]</scope>
    <source>
        <strain evidence="5">Peat soil MAG SbA1</strain>
    </source>
</reference>
<dbReference type="AlphaFoldDB" id="A0A2U3L0F0"/>
<evidence type="ECO:0000313" key="5">
    <source>
        <dbReference type="Proteomes" id="UP000238701"/>
    </source>
</evidence>
<dbReference type="InterPro" id="IPR043128">
    <property type="entry name" value="Rev_trsase/Diguanyl_cyclase"/>
</dbReference>
<dbReference type="SUPFAM" id="SSF55781">
    <property type="entry name" value="GAF domain-like"/>
    <property type="match status" value="1"/>
</dbReference>
<dbReference type="SUPFAM" id="SSF55073">
    <property type="entry name" value="Nucleotide cyclase"/>
    <property type="match status" value="1"/>
</dbReference>
<dbReference type="PROSITE" id="PS50887">
    <property type="entry name" value="GGDEF"/>
    <property type="match status" value="1"/>
</dbReference>
<protein>
    <recommendedName>
        <fullName evidence="1">diguanylate cyclase</fullName>
        <ecNumber evidence="1">2.7.7.65</ecNumber>
    </recommendedName>
</protein>
<dbReference type="Pfam" id="PF00990">
    <property type="entry name" value="GGDEF"/>
    <property type="match status" value="1"/>
</dbReference>
<comment type="catalytic activity">
    <reaction evidence="2">
        <text>2 GTP = 3',3'-c-di-GMP + 2 diphosphate</text>
        <dbReference type="Rhea" id="RHEA:24898"/>
        <dbReference type="ChEBI" id="CHEBI:33019"/>
        <dbReference type="ChEBI" id="CHEBI:37565"/>
        <dbReference type="ChEBI" id="CHEBI:58805"/>
        <dbReference type="EC" id="2.7.7.65"/>
    </reaction>
</comment>
<name>A0A2U3L0F0_9BACT</name>
<dbReference type="SMART" id="SM00267">
    <property type="entry name" value="GGDEF"/>
    <property type="match status" value="1"/>
</dbReference>
<proteinExistence type="predicted"/>
<dbReference type="SMART" id="SM00065">
    <property type="entry name" value="GAF"/>
    <property type="match status" value="1"/>
</dbReference>
<feature type="domain" description="GGDEF" evidence="3">
    <location>
        <begin position="707"/>
        <end position="848"/>
    </location>
</feature>
<gene>
    <name evidence="4" type="ORF">SBA1_590010</name>
</gene>
<evidence type="ECO:0000259" key="3">
    <source>
        <dbReference type="PROSITE" id="PS50887"/>
    </source>
</evidence>
<dbReference type="NCBIfam" id="TIGR00254">
    <property type="entry name" value="GGDEF"/>
    <property type="match status" value="1"/>
</dbReference>
<dbReference type="Gene3D" id="3.30.450.40">
    <property type="match status" value="1"/>
</dbReference>
<dbReference type="InterPro" id="IPR000160">
    <property type="entry name" value="GGDEF_dom"/>
</dbReference>
<dbReference type="InterPro" id="IPR029787">
    <property type="entry name" value="Nucleotide_cyclase"/>
</dbReference>
<dbReference type="EC" id="2.7.7.65" evidence="1"/>
<dbReference type="Proteomes" id="UP000238701">
    <property type="component" value="Unassembled WGS sequence"/>
</dbReference>
<accession>A0A2U3L0F0</accession>
<dbReference type="InterPro" id="IPR029016">
    <property type="entry name" value="GAF-like_dom_sf"/>
</dbReference>
<dbReference type="EMBL" id="OMOD01000154">
    <property type="protein sequence ID" value="SPF45327.1"/>
    <property type="molecule type" value="Genomic_DNA"/>
</dbReference>
<dbReference type="OrthoDB" id="127119at2"/>
<evidence type="ECO:0000256" key="2">
    <source>
        <dbReference type="ARBA" id="ARBA00034247"/>
    </source>
</evidence>
<sequence>MPETNKRLDRAELAKRVERAEKLLQKGKTADALEEYLQVLRDDPENDVVRQLAADLSLSLSRNNDAVRLLGELFERQVGAGDATRASLTYKKLVRHGSPTWQQKFRFGQLLEGSNKKLAASTYEAALADLAKLGKKQESAEVLDRVVAMEPTQANLLRVAELASELGNRKASAAAFQRVAELAAAEGGETTQWYERAYQEDSSDPLIALAYGKILLAQGQIGAAIFILEPQLSSENATPELRDTYAGALVAAGRFGEAEPLVWQLFEQNPARVQQVIGLIGQMLDNTLDDAAVALARKLEQFQRRRGERRQFIAIMQDLTAAHRQTPQMLEFLSELYNASNRENDYCLTLLKLFDLYCETGNFAKAADCLDRAAEVDPYEPGHLKRLDMIKGKVDDGRFKVISSRFTPVSKPAEESSVQVDQRTLGASTLQDLMLQAEILVQYGMRGKAVERLQRIQELFPREEERNEDLQRLYMSAGVTPRYAGEAPLPPAATAAPAAPAADPATDVRSFTRVAEITRKLYHQGTAPAVLNTAVKEIGAHWETSRCVAAMGKSGLPPTSVDEFCAEGVRRANTAAVIELVACLHQAVEGHEPLAINDAPKATSLQAARKAITDLGAASILAIPLSDGEETVGILVLMHNRPRVWQQADMVVLKTLADQTVIALNNAGLRRLVKNLSVTDEKSGLLKRASYIDLLLAESKRAIQNASALSVLLLQFGRTAAMLREHGEAGVQAVMERVGQLFAANIRTNDLAFRYDTTAIAILLGETAEKEAMLAIEKLRKIIAEVRLPAKEGAEQGTPIQFSAGLAEAVIRTEYDPVDVVTEVINRAEHALAQAMSQGPGKIVAEGPAALASGAVA</sequence>
<dbReference type="Gene3D" id="3.30.70.270">
    <property type="match status" value="1"/>
</dbReference>
<dbReference type="SUPFAM" id="SSF48452">
    <property type="entry name" value="TPR-like"/>
    <property type="match status" value="2"/>
</dbReference>
<dbReference type="InterPro" id="IPR003018">
    <property type="entry name" value="GAF"/>
</dbReference>
<evidence type="ECO:0000313" key="4">
    <source>
        <dbReference type="EMBL" id="SPF45327.1"/>
    </source>
</evidence>
<dbReference type="GO" id="GO:0052621">
    <property type="term" value="F:diguanylate cyclase activity"/>
    <property type="evidence" value="ECO:0007669"/>
    <property type="project" value="UniProtKB-EC"/>
</dbReference>
<dbReference type="InterPro" id="IPR011990">
    <property type="entry name" value="TPR-like_helical_dom_sf"/>
</dbReference>
<dbReference type="PANTHER" id="PTHR45138">
    <property type="entry name" value="REGULATORY COMPONENTS OF SENSORY TRANSDUCTION SYSTEM"/>
    <property type="match status" value="1"/>
</dbReference>
<dbReference type="InterPro" id="IPR050469">
    <property type="entry name" value="Diguanylate_Cyclase"/>
</dbReference>